<name>A0ABS8ZUZ4_9PSEU</name>
<dbReference type="SUPFAM" id="SSF69118">
    <property type="entry name" value="AhpD-like"/>
    <property type="match status" value="1"/>
</dbReference>
<sequence length="154" mass="17552">MTERIQTTMGVPKAFNHLLGMSQAVEQAGIEAGVDQLLLELIKIRASQLNGCAYCLDMHTRDSIKHGENTRRLFVLDAWRETDLFTEEERVALELTEVMTRLADTREVSDELYQRAMKVFNEAQYQAVIWLTVVINSFNRVNVPGRPNLPEEAA</sequence>
<dbReference type="InterPro" id="IPR003779">
    <property type="entry name" value="CMD-like"/>
</dbReference>
<accession>A0ABS8ZUZ4</accession>
<evidence type="ECO:0000259" key="1">
    <source>
        <dbReference type="Pfam" id="PF02627"/>
    </source>
</evidence>
<reference evidence="2 3" key="1">
    <citation type="submission" date="2021-12" db="EMBL/GenBank/DDBJ databases">
        <title>Genome sequence of Kibdelosporangium philippinense ATCC 49844.</title>
        <authorList>
            <person name="Fedorov E.A."/>
            <person name="Omeragic M."/>
            <person name="Shalygina K.F."/>
            <person name="Maclea K.S."/>
        </authorList>
    </citation>
    <scope>NUCLEOTIDE SEQUENCE [LARGE SCALE GENOMIC DNA]</scope>
    <source>
        <strain evidence="2 3">ATCC 49844</strain>
    </source>
</reference>
<evidence type="ECO:0000313" key="2">
    <source>
        <dbReference type="EMBL" id="MCE7010436.1"/>
    </source>
</evidence>
<feature type="domain" description="Carboxymuconolactone decarboxylase-like" evidence="1">
    <location>
        <begin position="23"/>
        <end position="97"/>
    </location>
</feature>
<gene>
    <name evidence="2" type="ORF">LWC34_47675</name>
</gene>
<dbReference type="InterPro" id="IPR029032">
    <property type="entry name" value="AhpD-like"/>
</dbReference>
<dbReference type="Gene3D" id="1.20.1290.10">
    <property type="entry name" value="AhpD-like"/>
    <property type="match status" value="1"/>
</dbReference>
<keyword evidence="3" id="KW-1185">Reference proteome</keyword>
<organism evidence="2 3">
    <name type="scientific">Kibdelosporangium philippinense</name>
    <dbReference type="NCBI Taxonomy" id="211113"/>
    <lineage>
        <taxon>Bacteria</taxon>
        <taxon>Bacillati</taxon>
        <taxon>Actinomycetota</taxon>
        <taxon>Actinomycetes</taxon>
        <taxon>Pseudonocardiales</taxon>
        <taxon>Pseudonocardiaceae</taxon>
        <taxon>Kibdelosporangium</taxon>
    </lineage>
</organism>
<evidence type="ECO:0000313" key="3">
    <source>
        <dbReference type="Proteomes" id="UP001521150"/>
    </source>
</evidence>
<dbReference type="Proteomes" id="UP001521150">
    <property type="component" value="Unassembled WGS sequence"/>
</dbReference>
<dbReference type="RefSeq" id="WP_233732243.1">
    <property type="nucleotide sequence ID" value="NZ_JAJVCN010000004.1"/>
</dbReference>
<proteinExistence type="predicted"/>
<dbReference type="EMBL" id="JAJVCN010000004">
    <property type="protein sequence ID" value="MCE7010436.1"/>
    <property type="molecule type" value="Genomic_DNA"/>
</dbReference>
<dbReference type="NCBIfam" id="TIGR00778">
    <property type="entry name" value="ahpD_dom"/>
    <property type="match status" value="1"/>
</dbReference>
<protein>
    <submittedName>
        <fullName evidence="2">Carboxymuconolactone decarboxylase family protein</fullName>
    </submittedName>
</protein>
<dbReference type="InterPro" id="IPR004675">
    <property type="entry name" value="AhpD_core"/>
</dbReference>
<comment type="caution">
    <text evidence="2">The sequence shown here is derived from an EMBL/GenBank/DDBJ whole genome shotgun (WGS) entry which is preliminary data.</text>
</comment>
<dbReference type="Pfam" id="PF02627">
    <property type="entry name" value="CMD"/>
    <property type="match status" value="1"/>
</dbReference>
<dbReference type="PANTHER" id="PTHR34846:SF7">
    <property type="entry name" value="BLL7811 PROTEIN"/>
    <property type="match status" value="1"/>
</dbReference>
<dbReference type="PANTHER" id="PTHR34846">
    <property type="entry name" value="4-CARBOXYMUCONOLACTONE DECARBOXYLASE FAMILY PROTEIN (AFU_ORTHOLOGUE AFUA_6G11590)"/>
    <property type="match status" value="1"/>
</dbReference>